<evidence type="ECO:0000256" key="1">
    <source>
        <dbReference type="SAM" id="MobiDB-lite"/>
    </source>
</evidence>
<dbReference type="EMBL" id="PNBA02000005">
    <property type="protein sequence ID" value="KAG6423365.1"/>
    <property type="molecule type" value="Genomic_DNA"/>
</dbReference>
<comment type="caution">
    <text evidence="2">The sequence shown here is derived from an EMBL/GenBank/DDBJ whole genome shotgun (WGS) entry which is preliminary data.</text>
</comment>
<keyword evidence="3" id="KW-1185">Reference proteome</keyword>
<evidence type="ECO:0000313" key="2">
    <source>
        <dbReference type="EMBL" id="KAG6423365.1"/>
    </source>
</evidence>
<proteinExistence type="predicted"/>
<accession>A0A8X8Y498</accession>
<organism evidence="2">
    <name type="scientific">Salvia splendens</name>
    <name type="common">Scarlet sage</name>
    <dbReference type="NCBI Taxonomy" id="180675"/>
    <lineage>
        <taxon>Eukaryota</taxon>
        <taxon>Viridiplantae</taxon>
        <taxon>Streptophyta</taxon>
        <taxon>Embryophyta</taxon>
        <taxon>Tracheophyta</taxon>
        <taxon>Spermatophyta</taxon>
        <taxon>Magnoliopsida</taxon>
        <taxon>eudicotyledons</taxon>
        <taxon>Gunneridae</taxon>
        <taxon>Pentapetalae</taxon>
        <taxon>asterids</taxon>
        <taxon>lamiids</taxon>
        <taxon>Lamiales</taxon>
        <taxon>Lamiaceae</taxon>
        <taxon>Nepetoideae</taxon>
        <taxon>Mentheae</taxon>
        <taxon>Salviinae</taxon>
        <taxon>Salvia</taxon>
        <taxon>Salvia subgen. Calosphace</taxon>
        <taxon>core Calosphace</taxon>
    </lineage>
</organism>
<feature type="region of interest" description="Disordered" evidence="1">
    <location>
        <begin position="87"/>
        <end position="106"/>
    </location>
</feature>
<protein>
    <submittedName>
        <fullName evidence="2">Uncharacterized protein</fullName>
    </submittedName>
</protein>
<gene>
    <name evidence="2" type="ORF">SASPL_113759</name>
</gene>
<evidence type="ECO:0000313" key="3">
    <source>
        <dbReference type="Proteomes" id="UP000298416"/>
    </source>
</evidence>
<name>A0A8X8Y498_SALSN</name>
<dbReference type="AlphaFoldDB" id="A0A8X8Y498"/>
<sequence>MLISSRIGLWLSCPKTRCIRSLNQRMVMTFLPARLSSREMHSYDVKMTSTPVDRVRELIKKYGQSGASAVTKSRGLSVKLWEDDNGDNIPEWRPEAPTRLPTHPMGSNLVYQPSGGLAQAARWPRPCQHMHDARRRQQ</sequence>
<reference evidence="2" key="2">
    <citation type="submission" date="2020-08" db="EMBL/GenBank/DDBJ databases">
        <title>Plant Genome Project.</title>
        <authorList>
            <person name="Zhang R.-G."/>
        </authorList>
    </citation>
    <scope>NUCLEOTIDE SEQUENCE</scope>
    <source>
        <strain evidence="2">Huo1</strain>
        <tissue evidence="2">Leaf</tissue>
    </source>
</reference>
<dbReference type="Proteomes" id="UP000298416">
    <property type="component" value="Unassembled WGS sequence"/>
</dbReference>
<reference evidence="2" key="1">
    <citation type="submission" date="2018-01" db="EMBL/GenBank/DDBJ databases">
        <authorList>
            <person name="Mao J.F."/>
        </authorList>
    </citation>
    <scope>NUCLEOTIDE SEQUENCE</scope>
    <source>
        <strain evidence="2">Huo1</strain>
        <tissue evidence="2">Leaf</tissue>
    </source>
</reference>